<feature type="transmembrane region" description="Helical" evidence="1">
    <location>
        <begin position="33"/>
        <end position="54"/>
    </location>
</feature>
<sequence>MNDKAILTLAAGAFGLSLTFVDKIAIYSTIHNLYWLGFAWIMFALSMLSTLISFQYGTKGFERQIEILDEIYKDDLKEIPPNKYVNKVQWCNGISIWSFILGVVFLIIFSLLNIKGGLSNGR</sequence>
<reference evidence="2" key="1">
    <citation type="submission" date="2019-08" db="EMBL/GenBank/DDBJ databases">
        <authorList>
            <person name="Kucharzyk K."/>
            <person name="Murdoch R.W."/>
            <person name="Higgins S."/>
            <person name="Loffler F."/>
        </authorList>
    </citation>
    <scope>NUCLEOTIDE SEQUENCE</scope>
</reference>
<dbReference type="EMBL" id="VSSQ01073907">
    <property type="protein sequence ID" value="MPN24898.1"/>
    <property type="molecule type" value="Genomic_DNA"/>
</dbReference>
<evidence type="ECO:0000313" key="2">
    <source>
        <dbReference type="EMBL" id="MPN24898.1"/>
    </source>
</evidence>
<feature type="transmembrane region" description="Helical" evidence="1">
    <location>
        <begin position="94"/>
        <end position="114"/>
    </location>
</feature>
<feature type="transmembrane region" description="Helical" evidence="1">
    <location>
        <begin position="6"/>
        <end position="26"/>
    </location>
</feature>
<gene>
    <name evidence="2" type="ORF">SDC9_172303</name>
</gene>
<organism evidence="2">
    <name type="scientific">bioreactor metagenome</name>
    <dbReference type="NCBI Taxonomy" id="1076179"/>
    <lineage>
        <taxon>unclassified sequences</taxon>
        <taxon>metagenomes</taxon>
        <taxon>ecological metagenomes</taxon>
    </lineage>
</organism>
<keyword evidence="1" id="KW-0812">Transmembrane</keyword>
<keyword evidence="1" id="KW-1133">Transmembrane helix</keyword>
<evidence type="ECO:0000256" key="1">
    <source>
        <dbReference type="SAM" id="Phobius"/>
    </source>
</evidence>
<keyword evidence="1" id="KW-0472">Membrane</keyword>
<comment type="caution">
    <text evidence="2">The sequence shown here is derived from an EMBL/GenBank/DDBJ whole genome shotgun (WGS) entry which is preliminary data.</text>
</comment>
<protein>
    <submittedName>
        <fullName evidence="2">Uncharacterized protein</fullName>
    </submittedName>
</protein>
<dbReference type="AlphaFoldDB" id="A0A645GDC1"/>
<proteinExistence type="predicted"/>
<name>A0A645GDC1_9ZZZZ</name>
<accession>A0A645GDC1</accession>